<proteinExistence type="inferred from homology"/>
<dbReference type="AlphaFoldDB" id="A0AAV9P8Y2"/>
<keyword evidence="12" id="KW-1185">Reference proteome</keyword>
<dbReference type="GO" id="GO:0005886">
    <property type="term" value="C:plasma membrane"/>
    <property type="evidence" value="ECO:0007669"/>
    <property type="project" value="UniProtKB-SubCell"/>
</dbReference>
<comment type="caution">
    <text evidence="11">The sequence shown here is derived from an EMBL/GenBank/DDBJ whole genome shotgun (WGS) entry which is preliminary data.</text>
</comment>
<feature type="transmembrane region" description="Helical" evidence="10">
    <location>
        <begin position="431"/>
        <end position="452"/>
    </location>
</feature>
<dbReference type="PANTHER" id="PTHR28259:SF1">
    <property type="entry name" value="FLUORIDE EXPORT PROTEIN 1-RELATED"/>
    <property type="match status" value="1"/>
</dbReference>
<feature type="compositionally biased region" description="Polar residues" evidence="9">
    <location>
        <begin position="44"/>
        <end position="59"/>
    </location>
</feature>
<keyword evidence="3" id="KW-1003">Cell membrane</keyword>
<evidence type="ECO:0000313" key="12">
    <source>
        <dbReference type="Proteomes" id="UP001337655"/>
    </source>
</evidence>
<evidence type="ECO:0000313" key="11">
    <source>
        <dbReference type="EMBL" id="KAK5167785.1"/>
    </source>
</evidence>
<organism evidence="11 12">
    <name type="scientific">Saxophila tyrrhenica</name>
    <dbReference type="NCBI Taxonomy" id="1690608"/>
    <lineage>
        <taxon>Eukaryota</taxon>
        <taxon>Fungi</taxon>
        <taxon>Dikarya</taxon>
        <taxon>Ascomycota</taxon>
        <taxon>Pezizomycotina</taxon>
        <taxon>Dothideomycetes</taxon>
        <taxon>Dothideomycetidae</taxon>
        <taxon>Mycosphaerellales</taxon>
        <taxon>Extremaceae</taxon>
        <taxon>Saxophila</taxon>
    </lineage>
</organism>
<comment type="function">
    <text evidence="1">Fluoride channel required for the rapid expulsion of cytoplasmic fluoride.</text>
</comment>
<feature type="transmembrane region" description="Helical" evidence="10">
    <location>
        <begin position="530"/>
        <end position="551"/>
    </location>
</feature>
<dbReference type="Proteomes" id="UP001337655">
    <property type="component" value="Unassembled WGS sequence"/>
</dbReference>
<accession>A0AAV9P8Y2</accession>
<feature type="region of interest" description="Disordered" evidence="9">
    <location>
        <begin position="260"/>
        <end position="294"/>
    </location>
</feature>
<gene>
    <name evidence="11" type="ORF">LTR77_007484</name>
</gene>
<keyword evidence="6 10" id="KW-0472">Membrane</keyword>
<dbReference type="GO" id="GO:1903425">
    <property type="term" value="F:fluoride transmembrane transporter activity"/>
    <property type="evidence" value="ECO:0007669"/>
    <property type="project" value="TreeGrafter"/>
</dbReference>
<comment type="subcellular location">
    <subcellularLocation>
        <location evidence="2">Cell membrane</location>
        <topology evidence="2">Multi-pass membrane protein</topology>
    </subcellularLocation>
</comment>
<feature type="transmembrane region" description="Helical" evidence="10">
    <location>
        <begin position="234"/>
        <end position="253"/>
    </location>
</feature>
<evidence type="ECO:0000256" key="3">
    <source>
        <dbReference type="ARBA" id="ARBA00022475"/>
    </source>
</evidence>
<name>A0AAV9P8Y2_9PEZI</name>
<keyword evidence="5 10" id="KW-1133">Transmembrane helix</keyword>
<feature type="transmembrane region" description="Helical" evidence="10">
    <location>
        <begin position="362"/>
        <end position="386"/>
    </location>
</feature>
<feature type="compositionally biased region" description="Low complexity" evidence="9">
    <location>
        <begin position="1"/>
        <end position="19"/>
    </location>
</feature>
<keyword evidence="4 10" id="KW-0812">Transmembrane</keyword>
<feature type="compositionally biased region" description="Acidic residues" evidence="9">
    <location>
        <begin position="160"/>
        <end position="171"/>
    </location>
</feature>
<feature type="compositionally biased region" description="Basic and acidic residues" evidence="9">
    <location>
        <begin position="275"/>
        <end position="294"/>
    </location>
</feature>
<dbReference type="CDD" id="cd22265">
    <property type="entry name" value="UDM1_RNF168"/>
    <property type="match status" value="1"/>
</dbReference>
<feature type="compositionally biased region" description="Low complexity" evidence="9">
    <location>
        <begin position="262"/>
        <end position="272"/>
    </location>
</feature>
<evidence type="ECO:0000256" key="5">
    <source>
        <dbReference type="ARBA" id="ARBA00022989"/>
    </source>
</evidence>
<evidence type="ECO:0000256" key="8">
    <source>
        <dbReference type="ARBA" id="ARBA00035585"/>
    </source>
</evidence>
<dbReference type="EMBL" id="JAVRRT010000011">
    <property type="protein sequence ID" value="KAK5167785.1"/>
    <property type="molecule type" value="Genomic_DNA"/>
</dbReference>
<dbReference type="RefSeq" id="XP_064657491.1">
    <property type="nucleotide sequence ID" value="XM_064804721.1"/>
</dbReference>
<evidence type="ECO:0000256" key="7">
    <source>
        <dbReference type="ARBA" id="ARBA00035120"/>
    </source>
</evidence>
<feature type="transmembrane region" description="Helical" evidence="10">
    <location>
        <begin position="301"/>
        <end position="321"/>
    </location>
</feature>
<dbReference type="Pfam" id="PF02537">
    <property type="entry name" value="CRCB"/>
    <property type="match status" value="2"/>
</dbReference>
<evidence type="ECO:0000256" key="4">
    <source>
        <dbReference type="ARBA" id="ARBA00022692"/>
    </source>
</evidence>
<evidence type="ECO:0000256" key="10">
    <source>
        <dbReference type="SAM" id="Phobius"/>
    </source>
</evidence>
<sequence>MAEASSSRRPYTTSPPEDSSPSEDDRGVSETSSRRRTHYGGQRVSRSTRPSTSETQKSAASRRKRASYQEPLDYSNLDEEAIPPPVKAEDWKTQNPPSRLEENIRQSRAASGSKHGSNRNETVRRRRSRNDGEEELTEVAAPPPASRTGDREAATGAEQSLEEDLQEEDVSEESRSWHRQRQPEELLRRKDEPAKTSKFLTELYTISYLVFFAILGTLARLGVQWITFYPGTPMVTPVIWANFGGSFVLGFLAEDQRMFRDNSSSSSTNGTSLEMQHRNGNDGKEANKPDKAEATKRKKAIPLYIGLATGFCGSFTSFSSFTRDVFLALSNDLPTPIDHPYQGSAPPVTSTISRNGGYSFEALLHVIIATLALSLGGLVVGAQFAAFLDPITPRIHGSFIRKFVDPAMVILGFGCWLGAVFLAIWPPANAWRGEVVFALVFAPVGCLLRFYASMKLNGLVPAFPLGTFAVNMLGMCYDIQHVGVGVMGRIGGGMIGCQILNGVQDGFCGCLTTISTWVAEINGLKRKHGWGYAFGSVLGGFCLMVVIMGSVRWSVGSSSPVCDTGYTSKVHG</sequence>
<dbReference type="PANTHER" id="PTHR28259">
    <property type="entry name" value="FLUORIDE EXPORT PROTEIN 1-RELATED"/>
    <property type="match status" value="1"/>
</dbReference>
<evidence type="ECO:0000256" key="1">
    <source>
        <dbReference type="ARBA" id="ARBA00002598"/>
    </source>
</evidence>
<dbReference type="InterPro" id="IPR003691">
    <property type="entry name" value="FluC"/>
</dbReference>
<evidence type="ECO:0000256" key="9">
    <source>
        <dbReference type="SAM" id="MobiDB-lite"/>
    </source>
</evidence>
<comment type="similarity">
    <text evidence="7">Belongs to the fluoride channel Fluc/FEX (TC 1.A.43) family.</text>
</comment>
<feature type="transmembrane region" description="Helical" evidence="10">
    <location>
        <begin position="407"/>
        <end position="425"/>
    </location>
</feature>
<feature type="region of interest" description="Disordered" evidence="9">
    <location>
        <begin position="1"/>
        <end position="190"/>
    </location>
</feature>
<evidence type="ECO:0000256" key="2">
    <source>
        <dbReference type="ARBA" id="ARBA00004651"/>
    </source>
</evidence>
<dbReference type="GeneID" id="89928820"/>
<protein>
    <submittedName>
        <fullName evidence="11">Uncharacterized protein</fullName>
    </submittedName>
</protein>
<feature type="compositionally biased region" description="Basic and acidic residues" evidence="9">
    <location>
        <begin position="172"/>
        <end position="190"/>
    </location>
</feature>
<reference evidence="11 12" key="1">
    <citation type="submission" date="2023-08" db="EMBL/GenBank/DDBJ databases">
        <title>Black Yeasts Isolated from many extreme environments.</title>
        <authorList>
            <person name="Coleine C."/>
            <person name="Stajich J.E."/>
            <person name="Selbmann L."/>
        </authorList>
    </citation>
    <scope>NUCLEOTIDE SEQUENCE [LARGE SCALE GENOMIC DNA]</scope>
    <source>
        <strain evidence="11 12">CCFEE 5935</strain>
    </source>
</reference>
<feature type="transmembrane region" description="Helical" evidence="10">
    <location>
        <begin position="199"/>
        <end position="222"/>
    </location>
</feature>
<comment type="catalytic activity">
    <reaction evidence="8">
        <text>fluoride(in) = fluoride(out)</text>
        <dbReference type="Rhea" id="RHEA:76159"/>
        <dbReference type="ChEBI" id="CHEBI:17051"/>
    </reaction>
    <physiologicalReaction direction="left-to-right" evidence="8">
        <dbReference type="Rhea" id="RHEA:76160"/>
    </physiologicalReaction>
</comment>
<evidence type="ECO:0000256" key="6">
    <source>
        <dbReference type="ARBA" id="ARBA00023136"/>
    </source>
</evidence>